<dbReference type="SUPFAM" id="SSF52540">
    <property type="entry name" value="P-loop containing nucleoside triphosphate hydrolases"/>
    <property type="match status" value="1"/>
</dbReference>
<dbReference type="InterPro" id="IPR003593">
    <property type="entry name" value="AAA+_ATPase"/>
</dbReference>
<dbReference type="InterPro" id="IPR029030">
    <property type="entry name" value="Caspase-like_dom_sf"/>
</dbReference>
<accession>A0A1B1MI26</accession>
<sequence length="705" mass="76276">MTRWFLAAGTGTYTELDPLDHVPAELEGMIRLFGEELSYDTVPALLGRSADGVRRELGGGPDRCFGPDDVVVVYYSGHGLRSEGRHYLAGVDSVEAAPAATALAAEDLVRLLAERGARRLLLILHTCHAAAGAAAAGQAMVGQFAQYPEAYQDQQLVSFSVLCASRAYEAAYGQAFAQALEAAVRDEKCGGTCAKNLALQSLIDHMNDRLQEQHATHAVFLSEDSEHAFFPNPRYKDLPEGIPLSERRARSWPGGTGFVGRSDALGRMDAWLAEPAPPGRWLAVTGAPGTGKSALLREFHRRLTEGEGSGEAAVLLVDVRHRSVEHLLARIAESPLPGAGGVLVVDGVEEAESPDGDDDGPRMMARVLAELAGARPDIRVLATVSKHLVPASGTVEEVDLDREDARDDMAGHAARLLVEPDGPGSRSGWSAEQAREAAPGIVRRARGNHLLLRLIALRTAMTPPAPDGRGSDEDGETPTVAHALWDVLRARSRDEGEFRKVCVLLTGLAFSRGAGLPWASGLWPDITARVCREEEPLTDDDVRRALDVAAPLIAEGVDPAGRSAYRLHHEEYAQALRDAAPRGTAERAERAIRDEQDDRARKHPDRRRDPCLAEHSGKAAPDSEEEVRARVLIDAASTWVRRTYAFFTGRLPSWARGFPELVLIATARGSVIEETTDGQGRETVVVRARPDSGLYIEKFGEKFGR</sequence>
<dbReference type="Proteomes" id="UP000092598">
    <property type="component" value="Chromosome"/>
</dbReference>
<evidence type="ECO:0000256" key="1">
    <source>
        <dbReference type="SAM" id="MobiDB-lite"/>
    </source>
</evidence>
<name>A0A1B1MI26_STRLN</name>
<evidence type="ECO:0000313" key="2">
    <source>
        <dbReference type="EMBL" id="ANS68177.1"/>
    </source>
</evidence>
<dbReference type="SMART" id="SM00382">
    <property type="entry name" value="AAA"/>
    <property type="match status" value="1"/>
</dbReference>
<feature type="region of interest" description="Disordered" evidence="1">
    <location>
        <begin position="576"/>
        <end position="623"/>
    </location>
</feature>
<keyword evidence="3" id="KW-1185">Reference proteome</keyword>
<proteinExistence type="predicted"/>
<reference evidence="2 3" key="1">
    <citation type="submission" date="2016-07" db="EMBL/GenBank/DDBJ databases">
        <title>Enhancement of antibiotic productionsby engineered nitrateutilization in actinobacteria.</title>
        <authorList>
            <person name="Meng S.C."/>
        </authorList>
    </citation>
    <scope>NUCLEOTIDE SEQUENCE [LARGE SCALE GENOMIC DNA]</scope>
    <source>
        <strain evidence="2 3">NRRL 2936</strain>
    </source>
</reference>
<organism evidence="2 3">
    <name type="scientific">Streptomyces lincolnensis</name>
    <dbReference type="NCBI Taxonomy" id="1915"/>
    <lineage>
        <taxon>Bacteria</taxon>
        <taxon>Bacillati</taxon>
        <taxon>Actinomycetota</taxon>
        <taxon>Actinomycetes</taxon>
        <taxon>Kitasatosporales</taxon>
        <taxon>Streptomycetaceae</taxon>
        <taxon>Streptomyces</taxon>
    </lineage>
</organism>
<dbReference type="AlphaFoldDB" id="A0A1B1MI26"/>
<feature type="compositionally biased region" description="Basic and acidic residues" evidence="1">
    <location>
        <begin position="584"/>
        <end position="617"/>
    </location>
</feature>
<dbReference type="RefSeq" id="WP_067440233.1">
    <property type="nucleotide sequence ID" value="NZ_CP016438.1"/>
</dbReference>
<dbReference type="STRING" id="1915.SLINC_5953"/>
<dbReference type="Gene3D" id="3.40.50.1460">
    <property type="match status" value="1"/>
</dbReference>
<dbReference type="SUPFAM" id="SSF52129">
    <property type="entry name" value="Caspase-like"/>
    <property type="match status" value="1"/>
</dbReference>
<protein>
    <submittedName>
        <fullName evidence="2">Uncharacterized protein</fullName>
    </submittedName>
</protein>
<dbReference type="GO" id="GO:0006508">
    <property type="term" value="P:proteolysis"/>
    <property type="evidence" value="ECO:0007669"/>
    <property type="project" value="InterPro"/>
</dbReference>
<dbReference type="KEGG" id="sls:SLINC_5953"/>
<dbReference type="EMBL" id="CP016438">
    <property type="protein sequence ID" value="ANS68177.1"/>
    <property type="molecule type" value="Genomic_DNA"/>
</dbReference>
<evidence type="ECO:0000313" key="3">
    <source>
        <dbReference type="Proteomes" id="UP000092598"/>
    </source>
</evidence>
<dbReference type="InterPro" id="IPR027417">
    <property type="entry name" value="P-loop_NTPase"/>
</dbReference>
<feature type="region of interest" description="Disordered" evidence="1">
    <location>
        <begin position="418"/>
        <end position="440"/>
    </location>
</feature>
<dbReference type="OrthoDB" id="218695at2"/>
<dbReference type="Pfam" id="PF00656">
    <property type="entry name" value="Peptidase_C14"/>
    <property type="match status" value="1"/>
</dbReference>
<dbReference type="Gene3D" id="3.40.50.300">
    <property type="entry name" value="P-loop containing nucleotide triphosphate hydrolases"/>
    <property type="match status" value="1"/>
</dbReference>
<dbReference type="InterPro" id="IPR011600">
    <property type="entry name" value="Pept_C14_caspase"/>
</dbReference>
<gene>
    <name evidence="2" type="ORF">SLINC_5953</name>
</gene>
<dbReference type="GO" id="GO:0004197">
    <property type="term" value="F:cysteine-type endopeptidase activity"/>
    <property type="evidence" value="ECO:0007669"/>
    <property type="project" value="InterPro"/>
</dbReference>